<organism evidence="1 2">
    <name type="scientific">Aureliella helgolandensis</name>
    <dbReference type="NCBI Taxonomy" id="2527968"/>
    <lineage>
        <taxon>Bacteria</taxon>
        <taxon>Pseudomonadati</taxon>
        <taxon>Planctomycetota</taxon>
        <taxon>Planctomycetia</taxon>
        <taxon>Pirellulales</taxon>
        <taxon>Pirellulaceae</taxon>
        <taxon>Aureliella</taxon>
    </lineage>
</organism>
<dbReference type="AlphaFoldDB" id="A0A518G4A2"/>
<keyword evidence="2" id="KW-1185">Reference proteome</keyword>
<dbReference type="EMBL" id="CP036298">
    <property type="protein sequence ID" value="QDV23426.1"/>
    <property type="molecule type" value="Genomic_DNA"/>
</dbReference>
<proteinExistence type="predicted"/>
<accession>A0A518G4A2</accession>
<protein>
    <submittedName>
        <fullName evidence="1">Uncharacterized protein</fullName>
    </submittedName>
</protein>
<evidence type="ECO:0000313" key="1">
    <source>
        <dbReference type="EMBL" id="QDV23426.1"/>
    </source>
</evidence>
<dbReference type="OrthoDB" id="284733at2"/>
<dbReference type="KEGG" id="ahel:Q31a_17240"/>
<gene>
    <name evidence="1" type="ORF">Q31a_17240</name>
</gene>
<name>A0A518G4A2_9BACT</name>
<reference evidence="1 2" key="1">
    <citation type="submission" date="2019-02" db="EMBL/GenBank/DDBJ databases">
        <title>Deep-cultivation of Planctomycetes and their phenomic and genomic characterization uncovers novel biology.</title>
        <authorList>
            <person name="Wiegand S."/>
            <person name="Jogler M."/>
            <person name="Boedeker C."/>
            <person name="Pinto D."/>
            <person name="Vollmers J."/>
            <person name="Rivas-Marin E."/>
            <person name="Kohn T."/>
            <person name="Peeters S.H."/>
            <person name="Heuer A."/>
            <person name="Rast P."/>
            <person name="Oberbeckmann S."/>
            <person name="Bunk B."/>
            <person name="Jeske O."/>
            <person name="Meyerdierks A."/>
            <person name="Storesund J.E."/>
            <person name="Kallscheuer N."/>
            <person name="Luecker S."/>
            <person name="Lage O.M."/>
            <person name="Pohl T."/>
            <person name="Merkel B.J."/>
            <person name="Hornburger P."/>
            <person name="Mueller R.-W."/>
            <person name="Bruemmer F."/>
            <person name="Labrenz M."/>
            <person name="Spormann A.M."/>
            <person name="Op den Camp H."/>
            <person name="Overmann J."/>
            <person name="Amann R."/>
            <person name="Jetten M.S.M."/>
            <person name="Mascher T."/>
            <person name="Medema M.H."/>
            <person name="Devos D.P."/>
            <person name="Kaster A.-K."/>
            <person name="Ovreas L."/>
            <person name="Rohde M."/>
            <person name="Galperin M.Y."/>
            <person name="Jogler C."/>
        </authorList>
    </citation>
    <scope>NUCLEOTIDE SEQUENCE [LARGE SCALE GENOMIC DNA]</scope>
    <source>
        <strain evidence="1 2">Q31a</strain>
    </source>
</reference>
<dbReference type="RefSeq" id="WP_145076361.1">
    <property type="nucleotide sequence ID" value="NZ_CP036298.1"/>
</dbReference>
<sequence>MALVRKQVLSVTGGEDAKGPHYTIVYAITTDDAADGPGKARDYSGWSYGDSYTWGNESDSRAVAIRIQEQPVGSSKLDWQVTVEFGDPGLQRPDNPLAEPPTVEWGYEDRQFETVYDVNGDPILNAAGDRYDEIVYADDFRRKLTITRNEASFDRTTADALGNRLNVAAWRGYAAKTVKLKPIIARDAYNAFIGQYWVVTYEFTFAPIASDWKRPILEAGIYELVSSAKKRIIVDGKPAAWPVPLKANGEHLPAGGTPVYRLWELLYTADFDLLNLGSVALD</sequence>
<dbReference type="Proteomes" id="UP000318017">
    <property type="component" value="Chromosome"/>
</dbReference>
<evidence type="ECO:0000313" key="2">
    <source>
        <dbReference type="Proteomes" id="UP000318017"/>
    </source>
</evidence>